<dbReference type="OrthoDB" id="10047021at2759"/>
<dbReference type="GO" id="GO:0030488">
    <property type="term" value="P:tRNA methylation"/>
    <property type="evidence" value="ECO:0007669"/>
    <property type="project" value="UniProtKB-UniRule"/>
</dbReference>
<evidence type="ECO:0000256" key="12">
    <source>
        <dbReference type="SAM" id="MobiDB-lite"/>
    </source>
</evidence>
<evidence type="ECO:0000313" key="13">
    <source>
        <dbReference type="EMBL" id="OBR82421.1"/>
    </source>
</evidence>
<keyword evidence="9 11" id="KW-0819">tRNA processing</keyword>
<dbReference type="STRING" id="1296121.A0A1A5ZX90"/>
<evidence type="ECO:0000313" key="14">
    <source>
        <dbReference type="EMBL" id="WWC65874.1"/>
    </source>
</evidence>
<dbReference type="VEuPathDB" id="FungiDB:I303_07180"/>
<keyword evidence="8 11" id="KW-0949">S-adenosyl-L-methionine</keyword>
<evidence type="ECO:0000256" key="10">
    <source>
        <dbReference type="ARBA" id="ARBA00047957"/>
    </source>
</evidence>
<feature type="compositionally biased region" description="Low complexity" evidence="12">
    <location>
        <begin position="112"/>
        <end position="122"/>
    </location>
</feature>
<keyword evidence="5 11" id="KW-0963">Cytoplasm</keyword>
<dbReference type="GO" id="GO:0141101">
    <property type="term" value="F:tRNA(Ser) (uridine(44)-2'-O-)-methyltransferase activity"/>
    <property type="evidence" value="ECO:0007669"/>
    <property type="project" value="UniProtKB-EC"/>
</dbReference>
<evidence type="ECO:0000256" key="8">
    <source>
        <dbReference type="ARBA" id="ARBA00022691"/>
    </source>
</evidence>
<dbReference type="RefSeq" id="XP_018260263.1">
    <property type="nucleotide sequence ID" value="XM_018410454.1"/>
</dbReference>
<comment type="subcellular location">
    <subcellularLocation>
        <location evidence="1 11">Cytoplasm</location>
    </subcellularLocation>
</comment>
<reference evidence="14" key="2">
    <citation type="submission" date="2013-07" db="EMBL/GenBank/DDBJ databases">
        <authorList>
            <consortium name="The Broad Institute Genome Sequencing Platform"/>
            <person name="Cuomo C."/>
            <person name="Litvintseva A."/>
            <person name="Chen Y."/>
            <person name="Heitman J."/>
            <person name="Sun S."/>
            <person name="Springer D."/>
            <person name="Dromer F."/>
            <person name="Young S.K."/>
            <person name="Zeng Q."/>
            <person name="Gargeya S."/>
            <person name="Fitzgerald M."/>
            <person name="Abouelleil A."/>
            <person name="Alvarado L."/>
            <person name="Berlin A.M."/>
            <person name="Chapman S.B."/>
            <person name="Dewar J."/>
            <person name="Goldberg J."/>
            <person name="Griggs A."/>
            <person name="Gujja S."/>
            <person name="Hansen M."/>
            <person name="Howarth C."/>
            <person name="Imamovic A."/>
            <person name="Larimer J."/>
            <person name="McCowan C."/>
            <person name="Murphy C."/>
            <person name="Pearson M."/>
            <person name="Priest M."/>
            <person name="Roberts A."/>
            <person name="Saif S."/>
            <person name="Shea T."/>
            <person name="Sykes S."/>
            <person name="Wortman J."/>
            <person name="Nusbaum C."/>
            <person name="Birren B."/>
        </authorList>
    </citation>
    <scope>NUCLEOTIDE SEQUENCE</scope>
    <source>
        <strain evidence="14">CBS 10117</strain>
    </source>
</reference>
<feature type="region of interest" description="Disordered" evidence="12">
    <location>
        <begin position="243"/>
        <end position="269"/>
    </location>
</feature>
<evidence type="ECO:0000256" key="11">
    <source>
        <dbReference type="RuleBase" id="RU368004"/>
    </source>
</evidence>
<dbReference type="EMBL" id="CP144540">
    <property type="protein sequence ID" value="WWC65874.1"/>
    <property type="molecule type" value="Genomic_DNA"/>
</dbReference>
<gene>
    <name evidence="13" type="ORF">I303_07180</name>
    <name evidence="14" type="ORF">I303_108496</name>
</gene>
<comment type="function">
    <text evidence="11">Adenosyl-L-methionine (AdoMet)-dependent tRNA (uracil-O(2)-)-methyltransferase.</text>
</comment>
<protein>
    <recommendedName>
        <fullName evidence="4 11">tRNA (uracil-O(2)-)-methyltransferase</fullName>
        <ecNumber evidence="3 11">2.1.1.211</ecNumber>
    </recommendedName>
</protein>
<dbReference type="Pfam" id="PF07757">
    <property type="entry name" value="AdoMet_MTase"/>
    <property type="match status" value="1"/>
</dbReference>
<organism evidence="13">
    <name type="scientific">Kwoniella dejecticola CBS 10117</name>
    <dbReference type="NCBI Taxonomy" id="1296121"/>
    <lineage>
        <taxon>Eukaryota</taxon>
        <taxon>Fungi</taxon>
        <taxon>Dikarya</taxon>
        <taxon>Basidiomycota</taxon>
        <taxon>Agaricomycotina</taxon>
        <taxon>Tremellomycetes</taxon>
        <taxon>Tremellales</taxon>
        <taxon>Cryptococcaceae</taxon>
        <taxon>Kwoniella</taxon>
    </lineage>
</organism>
<feature type="region of interest" description="Disordered" evidence="12">
    <location>
        <begin position="304"/>
        <end position="393"/>
    </location>
</feature>
<sequence>MSNPSSSSSSSLEGRGAGFRPPPFRSHRIPPGTRSPLTSNTTQTQRETDEEWIPVISAECYFPLSVFLSTIKTLSLHPERNSSLILRAEVLPEPKEEAHDAAAALSQERNGDNGQNRGNGNEKLIQNTEVDSRDPVKDQNQFEDLELDLVEELNVRLLPRQPRRDTKVDQRILFYRSREDAHPAKDSSGRYVSTEETGEDKLNPIKKEVGLVITIPQVQGEEEIPFYHPKVKKLAYLYESVPSKHLSEGSKPDTNDNEPSLEEESEVKDDVGAGAKVQGKLSIHYLPFPSTTLDSTITENMQSLSMSDSTTTTLTPGSSTSKTNPSPNLNPEFLPRPLQPKNRKRSPLAGPSIEVDETQAEPINPPAVILSENADVPPNTKLDQDGRRPPEGEERLYRTGLALAETIHRHGYGQLVGYQKRRIHDVIVPRDNFQDLYLVLKDRHRQLDSRAPKQGGLSKLEDVKRHVWKEHMHSHMTTPDDASLPIEAGARVDLSEWGEQDIAIAAFLMLLWKNMYPAVPKPEASSNGDAVEEEVREWDTWGRPQGGFIDLGCGNGLLVHILISEGYNGKGYELRSRRTWPLYPPRTQEALVELPIDPPSWFPETIDEWQSGTWPSKPVDVIGENTFLIGNHADELTPWIPLLSLLPSTPVPHLSLPCCLHSLDSHFDVLDFVAPEHPHTPKGGFENGLEPGVSRYQSYLIWLGWCGLKCGWEWEKEGLRVPSTKGWGIVARKRWTKGDEDKERQCREWALEQVNEVRRKGAFKVREKEGKDHL</sequence>
<feature type="compositionally biased region" description="Acidic residues" evidence="12">
    <location>
        <begin position="255"/>
        <end position="267"/>
    </location>
</feature>
<keyword evidence="6 11" id="KW-0489">Methyltransferase</keyword>
<feature type="compositionally biased region" description="Basic and acidic residues" evidence="12">
    <location>
        <begin position="179"/>
        <end position="188"/>
    </location>
</feature>
<dbReference type="GeneID" id="28970879"/>
<dbReference type="EMBL" id="KI894035">
    <property type="protein sequence ID" value="OBR82421.1"/>
    <property type="molecule type" value="Genomic_DNA"/>
</dbReference>
<dbReference type="EC" id="2.1.1.211" evidence="3 11"/>
<dbReference type="PANTHER" id="PTHR21210">
    <property type="entry name" value="TRNA (URACIL-O(2)-)-METHYLTRANSFERASE-RELATED"/>
    <property type="match status" value="1"/>
</dbReference>
<feature type="compositionally biased region" description="Polar residues" evidence="12">
    <location>
        <begin position="35"/>
        <end position="45"/>
    </location>
</feature>
<feature type="compositionally biased region" description="Low complexity" evidence="12">
    <location>
        <begin position="304"/>
        <end position="323"/>
    </location>
</feature>
<comment type="similarity">
    <text evidence="2 11">Belongs to the TRM44 family.</text>
</comment>
<evidence type="ECO:0000256" key="5">
    <source>
        <dbReference type="ARBA" id="ARBA00022490"/>
    </source>
</evidence>
<feature type="region of interest" description="Disordered" evidence="12">
    <location>
        <begin position="1"/>
        <end position="50"/>
    </location>
</feature>
<evidence type="ECO:0000313" key="15">
    <source>
        <dbReference type="Proteomes" id="UP000078595"/>
    </source>
</evidence>
<evidence type="ECO:0000256" key="2">
    <source>
        <dbReference type="ARBA" id="ARBA00009056"/>
    </source>
</evidence>
<proteinExistence type="inferred from homology"/>
<dbReference type="Proteomes" id="UP000078595">
    <property type="component" value="Chromosome 11"/>
</dbReference>
<evidence type="ECO:0000256" key="6">
    <source>
        <dbReference type="ARBA" id="ARBA00022603"/>
    </source>
</evidence>
<feature type="compositionally biased region" description="Low complexity" evidence="12">
    <location>
        <begin position="1"/>
        <end position="11"/>
    </location>
</feature>
<evidence type="ECO:0000256" key="4">
    <source>
        <dbReference type="ARBA" id="ARBA00017788"/>
    </source>
</evidence>
<feature type="region of interest" description="Disordered" evidence="12">
    <location>
        <begin position="96"/>
        <end position="137"/>
    </location>
</feature>
<dbReference type="AlphaFoldDB" id="A0A1A5ZX90"/>
<evidence type="ECO:0000256" key="3">
    <source>
        <dbReference type="ARBA" id="ARBA00012795"/>
    </source>
</evidence>
<evidence type="ECO:0000256" key="9">
    <source>
        <dbReference type="ARBA" id="ARBA00022694"/>
    </source>
</evidence>
<dbReference type="InterPro" id="IPR011671">
    <property type="entry name" value="tRNA_uracil_MeTrfase"/>
</dbReference>
<dbReference type="PANTHER" id="PTHR21210:SF0">
    <property type="entry name" value="TRNA (URACIL-O(2)-)-METHYLTRANSFERASE-RELATED"/>
    <property type="match status" value="1"/>
</dbReference>
<reference evidence="13" key="1">
    <citation type="submission" date="2013-07" db="EMBL/GenBank/DDBJ databases">
        <title>The Genome Sequence of Cryptococcus dejecticola CBS10117.</title>
        <authorList>
            <consortium name="The Broad Institute Genome Sequencing Platform"/>
            <person name="Cuomo C."/>
            <person name="Litvintseva A."/>
            <person name="Chen Y."/>
            <person name="Heitman J."/>
            <person name="Sun S."/>
            <person name="Springer D."/>
            <person name="Dromer F."/>
            <person name="Young S.K."/>
            <person name="Zeng Q."/>
            <person name="Gargeya S."/>
            <person name="Fitzgerald M."/>
            <person name="Abouelleil A."/>
            <person name="Alvarado L."/>
            <person name="Berlin A.M."/>
            <person name="Chapman S.B."/>
            <person name="Dewar J."/>
            <person name="Goldberg J."/>
            <person name="Griggs A."/>
            <person name="Gujja S."/>
            <person name="Hansen M."/>
            <person name="Howarth C."/>
            <person name="Imamovic A."/>
            <person name="Larimer J."/>
            <person name="McCowan C."/>
            <person name="Murphy C."/>
            <person name="Pearson M."/>
            <person name="Priest M."/>
            <person name="Roberts A."/>
            <person name="Saif S."/>
            <person name="Shea T."/>
            <person name="Sykes S."/>
            <person name="Wortman J."/>
            <person name="Nusbaum C."/>
            <person name="Birren B."/>
        </authorList>
    </citation>
    <scope>NUCLEOTIDE SEQUENCE [LARGE SCALE GENOMIC DNA]</scope>
    <source>
        <strain evidence="13">CBS 10117</strain>
    </source>
</reference>
<comment type="catalytic activity">
    <reaction evidence="10 11">
        <text>uridine(44) in tRNA(Ser) + S-adenosyl-L-methionine = 2'-O-methyluridine(44) in tRNA(Ser) + S-adenosyl-L-homocysteine + H(+)</text>
        <dbReference type="Rhea" id="RHEA:43100"/>
        <dbReference type="Rhea" id="RHEA-COMP:10339"/>
        <dbReference type="Rhea" id="RHEA-COMP:10340"/>
        <dbReference type="ChEBI" id="CHEBI:15378"/>
        <dbReference type="ChEBI" id="CHEBI:57856"/>
        <dbReference type="ChEBI" id="CHEBI:59789"/>
        <dbReference type="ChEBI" id="CHEBI:65315"/>
        <dbReference type="ChEBI" id="CHEBI:74478"/>
        <dbReference type="EC" id="2.1.1.211"/>
    </reaction>
</comment>
<accession>A0A1A5ZX90</accession>
<dbReference type="GO" id="GO:0005737">
    <property type="term" value="C:cytoplasm"/>
    <property type="evidence" value="ECO:0007669"/>
    <property type="project" value="UniProtKB-SubCell"/>
</dbReference>
<evidence type="ECO:0000256" key="1">
    <source>
        <dbReference type="ARBA" id="ARBA00004496"/>
    </source>
</evidence>
<dbReference type="KEGG" id="kdj:28970879"/>
<keyword evidence="15" id="KW-1185">Reference proteome</keyword>
<feature type="compositionally biased region" description="Basic and acidic residues" evidence="12">
    <location>
        <begin position="245"/>
        <end position="254"/>
    </location>
</feature>
<name>A0A1A5ZX90_9TREE</name>
<feature type="compositionally biased region" description="Basic and acidic residues" evidence="12">
    <location>
        <begin position="382"/>
        <end position="393"/>
    </location>
</feature>
<evidence type="ECO:0000256" key="7">
    <source>
        <dbReference type="ARBA" id="ARBA00022679"/>
    </source>
</evidence>
<reference evidence="14" key="3">
    <citation type="submission" date="2024-02" db="EMBL/GenBank/DDBJ databases">
        <title>Comparative genomics of Cryptococcus and Kwoniella reveals pathogenesis evolution and contrasting modes of karyotype evolution via chromosome fusion or intercentromeric recombination.</title>
        <authorList>
            <person name="Coelho M.A."/>
            <person name="David-Palma M."/>
            <person name="Shea T."/>
            <person name="Bowers K."/>
            <person name="McGinley-Smith S."/>
            <person name="Mohammad A.W."/>
            <person name="Gnirke A."/>
            <person name="Yurkov A.M."/>
            <person name="Nowrousian M."/>
            <person name="Sun S."/>
            <person name="Cuomo C.A."/>
            <person name="Heitman J."/>
        </authorList>
    </citation>
    <scope>NUCLEOTIDE SEQUENCE</scope>
    <source>
        <strain evidence="14">CBS 10117</strain>
    </source>
</reference>
<keyword evidence="7 11" id="KW-0808">Transferase</keyword>
<feature type="region of interest" description="Disordered" evidence="12">
    <location>
        <begin position="179"/>
        <end position="198"/>
    </location>
</feature>